<feature type="transmembrane region" description="Helical" evidence="1">
    <location>
        <begin position="38"/>
        <end position="60"/>
    </location>
</feature>
<evidence type="ECO:0000256" key="1">
    <source>
        <dbReference type="SAM" id="Phobius"/>
    </source>
</evidence>
<dbReference type="Pfam" id="PF06580">
    <property type="entry name" value="His_kinase"/>
    <property type="match status" value="1"/>
</dbReference>
<keyword evidence="1" id="KW-1133">Transmembrane helix</keyword>
<keyword evidence="4" id="KW-1185">Reference proteome</keyword>
<accession>A0A6L8K3J0</accession>
<comment type="caution">
    <text evidence="3">The sequence shown here is derived from an EMBL/GenBank/DDBJ whole genome shotgun (WGS) entry which is preliminary data.</text>
</comment>
<reference evidence="3 4" key="1">
    <citation type="submission" date="2019-12" db="EMBL/GenBank/DDBJ databases">
        <title>Novel species isolated from a subtropical stream in China.</title>
        <authorList>
            <person name="Lu H."/>
        </authorList>
    </citation>
    <scope>NUCLEOTIDE SEQUENCE [LARGE SCALE GENOMIC DNA]</scope>
    <source>
        <strain evidence="3 4">FT135W</strain>
    </source>
</reference>
<name>A0A6L8K3J0_9BURK</name>
<dbReference type="SUPFAM" id="SSF55874">
    <property type="entry name" value="ATPase domain of HSP90 chaperone/DNA topoisomerase II/histidine kinase"/>
    <property type="match status" value="1"/>
</dbReference>
<sequence length="395" mass="43407">MKNSIKCATENDGIPPLAHPLELIPVFRRWPRSMGRNLLYTIIWSCGMGLVLAALEVLLMREDFESTVQFGPLMLMSNLIGLLIHAGSVLSNRLLDGWPRRARGLPRILFSMTLMGFSVITGITLGNLIWNGTDPTILLTNRTVLVESLVIAAAVALLLYMVRSAAERRFARAMEEARQKEFVALSARMLAEARLRALQAQIEPHFLYNTLANVVSLIGPRPAQAQHMLERFIDYLRASLAASRSEEATLASETQLIAAYLDVLAVRMGERLRYRIELPDELRQFRIAPMLLQPVVENAIAHGLEPKVEGGEIVVSASVEDGQVCVRISDTGVGLNEAAPRKPGGGVGLSNLRERLRSLHGAAAKVELLENQPCGMTVRLMLPLNESPTSIPSAP</sequence>
<organism evidence="3 4">
    <name type="scientific">Duganella flavida</name>
    <dbReference type="NCBI Taxonomy" id="2692175"/>
    <lineage>
        <taxon>Bacteria</taxon>
        <taxon>Pseudomonadati</taxon>
        <taxon>Pseudomonadota</taxon>
        <taxon>Betaproteobacteria</taxon>
        <taxon>Burkholderiales</taxon>
        <taxon>Oxalobacteraceae</taxon>
        <taxon>Telluria group</taxon>
        <taxon>Duganella</taxon>
    </lineage>
</organism>
<dbReference type="Proteomes" id="UP000479335">
    <property type="component" value="Unassembled WGS sequence"/>
</dbReference>
<keyword evidence="3" id="KW-0418">Kinase</keyword>
<dbReference type="Gene3D" id="3.30.565.10">
    <property type="entry name" value="Histidine kinase-like ATPase, C-terminal domain"/>
    <property type="match status" value="1"/>
</dbReference>
<keyword evidence="3" id="KW-0808">Transferase</keyword>
<dbReference type="GO" id="GO:0016020">
    <property type="term" value="C:membrane"/>
    <property type="evidence" value="ECO:0007669"/>
    <property type="project" value="InterPro"/>
</dbReference>
<keyword evidence="1" id="KW-0472">Membrane</keyword>
<dbReference type="RefSeq" id="WP_161005585.1">
    <property type="nucleotide sequence ID" value="NZ_WWCN01000003.1"/>
</dbReference>
<dbReference type="InterPro" id="IPR036890">
    <property type="entry name" value="HATPase_C_sf"/>
</dbReference>
<dbReference type="Pfam" id="PF02518">
    <property type="entry name" value="HATPase_c"/>
    <property type="match status" value="1"/>
</dbReference>
<dbReference type="GO" id="GO:0000155">
    <property type="term" value="F:phosphorelay sensor kinase activity"/>
    <property type="evidence" value="ECO:0007669"/>
    <property type="project" value="InterPro"/>
</dbReference>
<keyword evidence="1" id="KW-0812">Transmembrane</keyword>
<dbReference type="InterPro" id="IPR010559">
    <property type="entry name" value="Sig_transdc_His_kin_internal"/>
</dbReference>
<feature type="domain" description="Histidine kinase" evidence="2">
    <location>
        <begin position="229"/>
        <end position="386"/>
    </location>
</feature>
<feature type="transmembrane region" description="Helical" evidence="1">
    <location>
        <begin position="72"/>
        <end position="95"/>
    </location>
</feature>
<feature type="transmembrane region" description="Helical" evidence="1">
    <location>
        <begin position="107"/>
        <end position="130"/>
    </location>
</feature>
<dbReference type="InterPro" id="IPR005467">
    <property type="entry name" value="His_kinase_dom"/>
</dbReference>
<protein>
    <submittedName>
        <fullName evidence="3">Sensor histidine kinase</fullName>
    </submittedName>
</protein>
<dbReference type="InterPro" id="IPR003594">
    <property type="entry name" value="HATPase_dom"/>
</dbReference>
<dbReference type="EMBL" id="WWCN01000003">
    <property type="protein sequence ID" value="MYM22063.1"/>
    <property type="molecule type" value="Genomic_DNA"/>
</dbReference>
<evidence type="ECO:0000313" key="3">
    <source>
        <dbReference type="EMBL" id="MYM22063.1"/>
    </source>
</evidence>
<feature type="transmembrane region" description="Helical" evidence="1">
    <location>
        <begin position="142"/>
        <end position="162"/>
    </location>
</feature>
<gene>
    <name evidence="3" type="ORF">GTP46_05320</name>
</gene>
<dbReference type="PROSITE" id="PS50109">
    <property type="entry name" value="HIS_KIN"/>
    <property type="match status" value="1"/>
</dbReference>
<dbReference type="AlphaFoldDB" id="A0A6L8K3J0"/>
<evidence type="ECO:0000313" key="4">
    <source>
        <dbReference type="Proteomes" id="UP000479335"/>
    </source>
</evidence>
<dbReference type="PANTHER" id="PTHR34220">
    <property type="entry name" value="SENSOR HISTIDINE KINASE YPDA"/>
    <property type="match status" value="1"/>
</dbReference>
<dbReference type="PANTHER" id="PTHR34220:SF9">
    <property type="entry name" value="SIGNAL TRANSDUCTION HISTIDINE KINASE INTERNAL REGION DOMAIN-CONTAINING PROTEIN"/>
    <property type="match status" value="1"/>
</dbReference>
<evidence type="ECO:0000259" key="2">
    <source>
        <dbReference type="PROSITE" id="PS50109"/>
    </source>
</evidence>
<dbReference type="InterPro" id="IPR050640">
    <property type="entry name" value="Bact_2-comp_sensor_kinase"/>
</dbReference>
<proteinExistence type="predicted"/>
<dbReference type="SMART" id="SM00387">
    <property type="entry name" value="HATPase_c"/>
    <property type="match status" value="1"/>
</dbReference>